<evidence type="ECO:0000313" key="4">
    <source>
        <dbReference type="Proteomes" id="UP000186176"/>
    </source>
</evidence>
<feature type="compositionally biased region" description="Low complexity" evidence="2">
    <location>
        <begin position="765"/>
        <end position="779"/>
    </location>
</feature>
<dbReference type="AlphaFoldDB" id="A0A1J4MMD7"/>
<reference evidence="3 4" key="1">
    <citation type="submission" date="2016-10" db="EMBL/GenBank/DDBJ databases">
        <title>Reductive evolution of mitochondrial metabolism and differential evolution of invasion-related proteins in Cryptosporidium.</title>
        <authorList>
            <person name="Liu S."/>
            <person name="Roellig D.M."/>
            <person name="Guo Y."/>
            <person name="Li N."/>
            <person name="Frace M.A."/>
            <person name="Tang K."/>
            <person name="Zhang L."/>
            <person name="Feng Y."/>
            <person name="Xiao L."/>
        </authorList>
    </citation>
    <scope>NUCLEOTIDE SEQUENCE [LARGE SCALE GENOMIC DNA]</scope>
    <source>
        <strain evidence="3">39726</strain>
    </source>
</reference>
<keyword evidence="4" id="KW-1185">Reference proteome</keyword>
<keyword evidence="1" id="KW-0175">Coiled coil</keyword>
<dbReference type="GeneID" id="39979613"/>
<evidence type="ECO:0000313" key="3">
    <source>
        <dbReference type="EMBL" id="OII74021.1"/>
    </source>
</evidence>
<feature type="compositionally biased region" description="Polar residues" evidence="2">
    <location>
        <begin position="370"/>
        <end position="392"/>
    </location>
</feature>
<evidence type="ECO:0000256" key="1">
    <source>
        <dbReference type="SAM" id="Coils"/>
    </source>
</evidence>
<feature type="compositionally biased region" description="Basic and acidic residues" evidence="2">
    <location>
        <begin position="417"/>
        <end position="479"/>
    </location>
</feature>
<dbReference type="OrthoDB" id="342308at2759"/>
<organism evidence="3 4">
    <name type="scientific">Cryptosporidium ubiquitum</name>
    <dbReference type="NCBI Taxonomy" id="857276"/>
    <lineage>
        <taxon>Eukaryota</taxon>
        <taxon>Sar</taxon>
        <taxon>Alveolata</taxon>
        <taxon>Apicomplexa</taxon>
        <taxon>Conoidasida</taxon>
        <taxon>Coccidia</taxon>
        <taxon>Eucoccidiorida</taxon>
        <taxon>Eimeriorina</taxon>
        <taxon>Cryptosporidiidae</taxon>
        <taxon>Cryptosporidium</taxon>
    </lineage>
</organism>
<proteinExistence type="predicted"/>
<dbReference type="EMBL" id="LRBP01000013">
    <property type="protein sequence ID" value="OII74021.1"/>
    <property type="molecule type" value="Genomic_DNA"/>
</dbReference>
<evidence type="ECO:0000256" key="2">
    <source>
        <dbReference type="SAM" id="MobiDB-lite"/>
    </source>
</evidence>
<feature type="coiled-coil region" evidence="1">
    <location>
        <begin position="485"/>
        <end position="537"/>
    </location>
</feature>
<name>A0A1J4MMD7_9CRYT</name>
<dbReference type="Proteomes" id="UP000186176">
    <property type="component" value="Unassembled WGS sequence"/>
</dbReference>
<accession>A0A1J4MMD7</accession>
<feature type="region of interest" description="Disordered" evidence="2">
    <location>
        <begin position="365"/>
        <end position="479"/>
    </location>
</feature>
<comment type="caution">
    <text evidence="3">The sequence shown here is derived from an EMBL/GenBank/DDBJ whole genome shotgun (WGS) entry which is preliminary data.</text>
</comment>
<feature type="region of interest" description="Disordered" evidence="2">
    <location>
        <begin position="765"/>
        <end position="791"/>
    </location>
</feature>
<dbReference type="RefSeq" id="XP_028875241.1">
    <property type="nucleotide sequence ID" value="XM_029019834.1"/>
</dbReference>
<sequence length="929" mass="105663">MKVKVILRAPKSQIPLYMTLNDAKFGNEEVTTSLNVIESNEVVRWVNDTSVKSPTNLQVAPQKQLVISEDLARSISKGISEIFNSKNKVNKINDNRVRDLKSNSNLLNIRHKYNVCHIKDAFPEKKIATELIKKNEDAVDNNIETNKDDVGGEKNPEIGKVEKLLSQDLEKVFPSSSGSMGALFGSRYNGKELKSNLRKKYFKGLNSKSNRSYEYNKKFRSNEDFPEDFHELFPKFDDSDEEKDVNINLKDNDIDLSKTTEMIQKKIQDEIDNASKMESIQNEIAKTFKNLTLNPCLCKASESFNKPYDRNQVIIQKHLSLNELRKKIPLKNGYNHASPKNNSHNMYFLIHGSGKETESAVLPKDLKSRPVSNFPNKSSYTDQGKISKSPKNANLKDEYHGLNPNFKYAHTPENNDQEIKHPQGEGENGDGHRNEGKNEDANERKSLGEGEDSGRSEVLNKFKGSDEKKSQKEDSDPKSRLFNALSRLNLELSNTNSALEQCLKEEDLVSSIDEVFIKGLQEKLENLELLYKRMQINFNQDNPLQDLNQIDNQSKYFHLNDDQNNQYNDNEAKMFLNEDNNNNNNNGIETASMINSNKVPNTNLPLLTDIPSQKKDGTNLVMRKLPIQKIVHSQNKSPTFQTLNKIDSKRSVSVPAHEKQLSNLYCEKSTNSLGEIPSLNKPQENSRNKSLISIGSFSSVNSNHSITSKSPLSKVGLKPNSSSEKLSFYSEEESRGRTRPKDYSHPRTYTRDFVAENKSNVVLNASKSSSSLLQNNQNKKSTKLQKKKPSIEKTYQNSFNNDNNSGKINSVNHNQQQLQQDGINHFSSTDEIYPSLEVGGPIARMNRACGGFVPCFPGSYLNTNYDPNLGNFPGNHYNRSNYHHINNYSQFPQYQQPNFQRMNSYIGTNNFVDNNTPRCPYWCNLICRI</sequence>
<feature type="region of interest" description="Disordered" evidence="2">
    <location>
        <begin position="701"/>
        <end position="752"/>
    </location>
</feature>
<gene>
    <name evidence="3" type="ORF">cubi_02823</name>
</gene>
<feature type="compositionally biased region" description="Polar residues" evidence="2">
    <location>
        <begin position="701"/>
        <end position="711"/>
    </location>
</feature>
<dbReference type="VEuPathDB" id="CryptoDB:cubi_02823"/>
<protein>
    <submittedName>
        <fullName evidence="3">Uncharacterized protein</fullName>
    </submittedName>
</protein>
<feature type="compositionally biased region" description="Basic and acidic residues" evidence="2">
    <location>
        <begin position="732"/>
        <end position="752"/>
    </location>
</feature>